<keyword evidence="1" id="KW-0175">Coiled coil</keyword>
<dbReference type="EMBL" id="BK032749">
    <property type="protein sequence ID" value="DAF58294.1"/>
    <property type="molecule type" value="Genomic_DNA"/>
</dbReference>
<sequence length="186" mass="20853">MAKIDTNLIEGYADMTPEQKLAALEGFEYEDNTAELERQKNALSKANSEAAEWKRKHNALLTDEQRKQQEQAEKWENMEKELAGLRKEKTVAGYKAKLVAQGYDEALADATAAAMESGDMATVFANNQTFLEKYAQKVIADKLKRTPRGADGNPGGAMTKADFLKLDTKSQMEFIKNNPDWKTILK</sequence>
<protein>
    <submittedName>
        <fullName evidence="2">Uncharacterized protein</fullName>
    </submittedName>
</protein>
<reference evidence="2" key="1">
    <citation type="journal article" date="2021" name="Proc. Natl. Acad. Sci. U.S.A.">
        <title>A Catalog of Tens of Thousands of Viruses from Human Metagenomes Reveals Hidden Associations with Chronic Diseases.</title>
        <authorList>
            <person name="Tisza M.J."/>
            <person name="Buck C.B."/>
        </authorList>
    </citation>
    <scope>NUCLEOTIDE SEQUENCE</scope>
    <source>
        <strain evidence="2">Ct5MO18</strain>
    </source>
</reference>
<evidence type="ECO:0000256" key="1">
    <source>
        <dbReference type="SAM" id="Coils"/>
    </source>
</evidence>
<name>A0A8S5T4X0_9CAUD</name>
<accession>A0A8S5T4X0</accession>
<proteinExistence type="predicted"/>
<feature type="coiled-coil region" evidence="1">
    <location>
        <begin position="29"/>
        <end position="88"/>
    </location>
</feature>
<organism evidence="2">
    <name type="scientific">Siphoviridae sp. ct5MO18</name>
    <dbReference type="NCBI Taxonomy" id="2827779"/>
    <lineage>
        <taxon>Viruses</taxon>
        <taxon>Duplodnaviria</taxon>
        <taxon>Heunggongvirae</taxon>
        <taxon>Uroviricota</taxon>
        <taxon>Caudoviricetes</taxon>
    </lineage>
</organism>
<evidence type="ECO:0000313" key="2">
    <source>
        <dbReference type="EMBL" id="DAF58294.1"/>
    </source>
</evidence>